<evidence type="ECO:0000256" key="4">
    <source>
        <dbReference type="ARBA" id="ARBA00022827"/>
    </source>
</evidence>
<dbReference type="EC" id="1.14.13.-" evidence="8"/>
<evidence type="ECO:0000256" key="5">
    <source>
        <dbReference type="ARBA" id="ARBA00022857"/>
    </source>
</evidence>
<evidence type="ECO:0000256" key="6">
    <source>
        <dbReference type="ARBA" id="ARBA00023002"/>
    </source>
</evidence>
<organism evidence="8 9">
    <name type="scientific">Amnibacterium endophyticum</name>
    <dbReference type="NCBI Taxonomy" id="2109337"/>
    <lineage>
        <taxon>Bacteria</taxon>
        <taxon>Bacillati</taxon>
        <taxon>Actinomycetota</taxon>
        <taxon>Actinomycetes</taxon>
        <taxon>Micrococcales</taxon>
        <taxon>Microbacteriaceae</taxon>
        <taxon>Amnibacterium</taxon>
    </lineage>
</organism>
<dbReference type="InterPro" id="IPR036188">
    <property type="entry name" value="FAD/NAD-bd_sf"/>
</dbReference>
<dbReference type="Proteomes" id="UP001597347">
    <property type="component" value="Unassembled WGS sequence"/>
</dbReference>
<gene>
    <name evidence="8" type="ORF">ACFSBI_01125</name>
</gene>
<comment type="caution">
    <text evidence="8">The sequence shown here is derived from an EMBL/GenBank/DDBJ whole genome shotgun (WGS) entry which is preliminary data.</text>
</comment>
<dbReference type="Gene3D" id="3.50.50.60">
    <property type="entry name" value="FAD/NAD(P)-binding domain"/>
    <property type="match status" value="2"/>
</dbReference>
<sequence length="525" mass="56368">MTDTLTPVDDVVSDSSSPRLRVAIIGAGVSGVVAARTLTAVGAEVTVFEQAPDVGGVWSASRAYPGIATQDDRHSYTYSGRRMPPTAAEHPAGADVRRYLADHLHEGVPASQVRLSTRVLRADRLPDGTWRIDSEGPDGQRSEDFDWLVAANGVFSRPHVPDWAGRTEFEAAGGRVLAPGRLGDGAALEVARTVVVGWGKTACDVAAHAATRSASTAVIARTLTWKYPKRLGLAGLTFHHLVLTRAGERLIGTRYRSSTGRLLLRRVPERLPRVLLGRVIARAVDRTSNLSALGLLPDTEIRTSNSLVTDGFFEGVADGRIRVHRERSVARLGADEQGPFVELSDGTRLPSDVVVAATGYEQGVDFLAPAVLERATTPDGALLLHERVLAVDVPNLAFIGWAHTFRSPLTSEIAAAWLAGVVTGAVRLPSASRMRRAAAPFPVATERAPERRTTALPPVNLRDLDRVLASLGVALPRSVRRRQLLHPMDPADYAEALRTALARMPSLQRARPEAADGRARRSSAG</sequence>
<dbReference type="SUPFAM" id="SSF51905">
    <property type="entry name" value="FAD/NAD(P)-binding domain"/>
    <property type="match status" value="2"/>
</dbReference>
<reference evidence="9" key="1">
    <citation type="journal article" date="2019" name="Int. J. Syst. Evol. Microbiol.">
        <title>The Global Catalogue of Microorganisms (GCM) 10K type strain sequencing project: providing services to taxonomists for standard genome sequencing and annotation.</title>
        <authorList>
            <consortium name="The Broad Institute Genomics Platform"/>
            <consortium name="The Broad Institute Genome Sequencing Center for Infectious Disease"/>
            <person name="Wu L."/>
            <person name="Ma J."/>
        </authorList>
    </citation>
    <scope>NUCLEOTIDE SEQUENCE [LARGE SCALE GENOMIC DNA]</scope>
    <source>
        <strain evidence="9">CGMCC 1.12471</strain>
    </source>
</reference>
<protein>
    <submittedName>
        <fullName evidence="8">Flavin-containing monooxygenase</fullName>
        <ecNumber evidence="8">1.14.13.-</ecNumber>
    </submittedName>
</protein>
<feature type="region of interest" description="Disordered" evidence="7">
    <location>
        <begin position="504"/>
        <end position="525"/>
    </location>
</feature>
<dbReference type="EMBL" id="JBHUEA010000001">
    <property type="protein sequence ID" value="MFD1720138.1"/>
    <property type="molecule type" value="Genomic_DNA"/>
</dbReference>
<comment type="similarity">
    <text evidence="1">Belongs to the FMO family.</text>
</comment>
<keyword evidence="4" id="KW-0274">FAD</keyword>
<name>A0ABW4L9E0_9MICO</name>
<comment type="similarity">
    <text evidence="2">Belongs to the FAD-binding monooxygenase family.</text>
</comment>
<dbReference type="PRINTS" id="PR00370">
    <property type="entry name" value="FMOXYGENASE"/>
</dbReference>
<feature type="compositionally biased region" description="Basic and acidic residues" evidence="7">
    <location>
        <begin position="510"/>
        <end position="519"/>
    </location>
</feature>
<evidence type="ECO:0000313" key="8">
    <source>
        <dbReference type="EMBL" id="MFD1720138.1"/>
    </source>
</evidence>
<evidence type="ECO:0000256" key="2">
    <source>
        <dbReference type="ARBA" id="ARBA00010139"/>
    </source>
</evidence>
<keyword evidence="3" id="KW-0285">Flavoprotein</keyword>
<dbReference type="GO" id="GO:0004497">
    <property type="term" value="F:monooxygenase activity"/>
    <property type="evidence" value="ECO:0007669"/>
    <property type="project" value="UniProtKB-KW"/>
</dbReference>
<dbReference type="PANTHER" id="PTHR23023">
    <property type="entry name" value="DIMETHYLANILINE MONOOXYGENASE"/>
    <property type="match status" value="1"/>
</dbReference>
<keyword evidence="5" id="KW-0521">NADP</keyword>
<keyword evidence="8" id="KW-0503">Monooxygenase</keyword>
<evidence type="ECO:0000256" key="3">
    <source>
        <dbReference type="ARBA" id="ARBA00022630"/>
    </source>
</evidence>
<evidence type="ECO:0000256" key="1">
    <source>
        <dbReference type="ARBA" id="ARBA00009183"/>
    </source>
</evidence>
<dbReference type="InterPro" id="IPR000960">
    <property type="entry name" value="Flavin_mOase"/>
</dbReference>
<proteinExistence type="inferred from homology"/>
<dbReference type="RefSeq" id="WP_377931345.1">
    <property type="nucleotide sequence ID" value="NZ_JBHUEA010000001.1"/>
</dbReference>
<dbReference type="Pfam" id="PF00743">
    <property type="entry name" value="FMO-like"/>
    <property type="match status" value="1"/>
</dbReference>
<evidence type="ECO:0000256" key="7">
    <source>
        <dbReference type="SAM" id="MobiDB-lite"/>
    </source>
</evidence>
<keyword evidence="9" id="KW-1185">Reference proteome</keyword>
<evidence type="ECO:0000313" key="9">
    <source>
        <dbReference type="Proteomes" id="UP001597347"/>
    </source>
</evidence>
<keyword evidence="6 8" id="KW-0560">Oxidoreductase</keyword>
<accession>A0ABW4L9E0</accession>
<dbReference type="InterPro" id="IPR020946">
    <property type="entry name" value="Flavin_mOase-like"/>
</dbReference>
<dbReference type="InterPro" id="IPR050346">
    <property type="entry name" value="FMO-like"/>
</dbReference>